<evidence type="ECO:0000256" key="2">
    <source>
        <dbReference type="ARBA" id="ARBA00034301"/>
    </source>
</evidence>
<dbReference type="InterPro" id="IPR001279">
    <property type="entry name" value="Metallo-B-lactamas"/>
</dbReference>
<dbReference type="OrthoDB" id="9761531at2"/>
<dbReference type="PANTHER" id="PTHR42951:SF4">
    <property type="entry name" value="ACYL-COENZYME A THIOESTERASE MBLAC2"/>
    <property type="match status" value="1"/>
</dbReference>
<organism evidence="6 7">
    <name type="scientific">Cohnella fermenti</name>
    <dbReference type="NCBI Taxonomy" id="2565925"/>
    <lineage>
        <taxon>Bacteria</taxon>
        <taxon>Bacillati</taxon>
        <taxon>Bacillota</taxon>
        <taxon>Bacilli</taxon>
        <taxon>Bacillales</taxon>
        <taxon>Paenibacillaceae</taxon>
        <taxon>Cohnella</taxon>
    </lineage>
</organism>
<dbReference type="SMART" id="SM00849">
    <property type="entry name" value="Lactamase_B"/>
    <property type="match status" value="1"/>
</dbReference>
<dbReference type="GO" id="GO:0016787">
    <property type="term" value="F:hydrolase activity"/>
    <property type="evidence" value="ECO:0007669"/>
    <property type="project" value="UniProtKB-KW"/>
</dbReference>
<dbReference type="InterPro" id="IPR036866">
    <property type="entry name" value="RibonucZ/Hydroxyglut_hydro"/>
</dbReference>
<evidence type="ECO:0000313" key="6">
    <source>
        <dbReference type="EMBL" id="THF77316.1"/>
    </source>
</evidence>
<name>A0A4S4BS63_9BACL</name>
<comment type="catalytic activity">
    <reaction evidence="1">
        <text>3',5'-cyclic CMP + H2O = CMP + H(+)</text>
        <dbReference type="Rhea" id="RHEA:72675"/>
        <dbReference type="ChEBI" id="CHEBI:15377"/>
        <dbReference type="ChEBI" id="CHEBI:15378"/>
        <dbReference type="ChEBI" id="CHEBI:58003"/>
        <dbReference type="ChEBI" id="CHEBI:60377"/>
    </reaction>
    <physiologicalReaction direction="left-to-right" evidence="1">
        <dbReference type="Rhea" id="RHEA:72676"/>
    </physiologicalReaction>
</comment>
<keyword evidence="7" id="KW-1185">Reference proteome</keyword>
<protein>
    <submittedName>
        <fullName evidence="6">MBL fold metallo-hydrolase</fullName>
    </submittedName>
</protein>
<gene>
    <name evidence="6" type="ORF">E6C55_16770</name>
</gene>
<feature type="region of interest" description="Disordered" evidence="4">
    <location>
        <begin position="1"/>
        <end position="36"/>
    </location>
</feature>
<dbReference type="EMBL" id="SSOB01000020">
    <property type="protein sequence ID" value="THF77316.1"/>
    <property type="molecule type" value="Genomic_DNA"/>
</dbReference>
<dbReference type="InterPro" id="IPR050855">
    <property type="entry name" value="NDM-1-like"/>
</dbReference>
<evidence type="ECO:0000256" key="1">
    <source>
        <dbReference type="ARBA" id="ARBA00034221"/>
    </source>
</evidence>
<evidence type="ECO:0000313" key="7">
    <source>
        <dbReference type="Proteomes" id="UP000310636"/>
    </source>
</evidence>
<dbReference type="Gene3D" id="3.60.15.10">
    <property type="entry name" value="Ribonuclease Z/Hydroxyacylglutathione hydrolase-like"/>
    <property type="match status" value="1"/>
</dbReference>
<sequence length="291" mass="30127">MRDGGASLRGAQAPGRASRAAGRRRRGEVGRGRKGRALKRVGGSAMKLTEHVFAVGGGALGPLVSDALDCNVYALRAGDDYVLIDAGAGLGTEAIVANLLADGIEPERIRLLILTHAHADHSGGAFGLRSRLQTPSVAASAMTADIVGNGDEERMGLIEARAAGVYPSDYRFAACPVERVLSPGETLRLGRGLTLEVLPAPGHSADMIALYCPQLRALFAADAVFPGGKLAVQTTRDYSEKAYRETIARLAELEVEQLYAGHGPPLTAAGGASIAAANARFAAGLPPLSIV</sequence>
<evidence type="ECO:0000259" key="5">
    <source>
        <dbReference type="SMART" id="SM00849"/>
    </source>
</evidence>
<feature type="domain" description="Metallo-beta-lactamase" evidence="5">
    <location>
        <begin position="69"/>
        <end position="262"/>
    </location>
</feature>
<comment type="function">
    <text evidence="2">Counteracts the endogenous Pycsar antiviral defense system. Phosphodiesterase that enables metal-dependent hydrolysis of host cyclic nucleotide Pycsar defense signals such as cCMP and cUMP.</text>
</comment>
<proteinExistence type="predicted"/>
<dbReference type="Proteomes" id="UP000310636">
    <property type="component" value="Unassembled WGS sequence"/>
</dbReference>
<comment type="caution">
    <text evidence="6">The sequence shown here is derived from an EMBL/GenBank/DDBJ whole genome shotgun (WGS) entry which is preliminary data.</text>
</comment>
<reference evidence="6 7" key="1">
    <citation type="submission" date="2019-04" db="EMBL/GenBank/DDBJ databases">
        <title>Cohnella sp. nov. isolated from preserved vegetables.</title>
        <authorList>
            <person name="Lin S.-Y."/>
            <person name="Hung M.-H."/>
            <person name="Young C.-C."/>
        </authorList>
    </citation>
    <scope>NUCLEOTIDE SEQUENCE [LARGE SCALE GENOMIC DNA]</scope>
    <source>
        <strain evidence="6 7">CC-MHH1044</strain>
    </source>
</reference>
<dbReference type="PANTHER" id="PTHR42951">
    <property type="entry name" value="METALLO-BETA-LACTAMASE DOMAIN-CONTAINING"/>
    <property type="match status" value="1"/>
</dbReference>
<dbReference type="SUPFAM" id="SSF56281">
    <property type="entry name" value="Metallo-hydrolase/oxidoreductase"/>
    <property type="match status" value="1"/>
</dbReference>
<feature type="compositionally biased region" description="Basic residues" evidence="4">
    <location>
        <begin position="21"/>
        <end position="36"/>
    </location>
</feature>
<evidence type="ECO:0000256" key="3">
    <source>
        <dbReference type="ARBA" id="ARBA00048505"/>
    </source>
</evidence>
<accession>A0A4S4BS63</accession>
<keyword evidence="6" id="KW-0378">Hydrolase</keyword>
<comment type="catalytic activity">
    <reaction evidence="3">
        <text>3',5'-cyclic UMP + H2O = UMP + H(+)</text>
        <dbReference type="Rhea" id="RHEA:70575"/>
        <dbReference type="ChEBI" id="CHEBI:15377"/>
        <dbReference type="ChEBI" id="CHEBI:15378"/>
        <dbReference type="ChEBI" id="CHEBI:57865"/>
        <dbReference type="ChEBI" id="CHEBI:184387"/>
    </reaction>
    <physiologicalReaction direction="left-to-right" evidence="3">
        <dbReference type="Rhea" id="RHEA:70576"/>
    </physiologicalReaction>
</comment>
<dbReference type="Pfam" id="PF00753">
    <property type="entry name" value="Lactamase_B"/>
    <property type="match status" value="1"/>
</dbReference>
<evidence type="ECO:0000256" key="4">
    <source>
        <dbReference type="SAM" id="MobiDB-lite"/>
    </source>
</evidence>
<feature type="compositionally biased region" description="Low complexity" evidence="4">
    <location>
        <begin position="9"/>
        <end position="20"/>
    </location>
</feature>
<dbReference type="AlphaFoldDB" id="A0A4S4BS63"/>